<protein>
    <submittedName>
        <fullName evidence="2">Glycerophosphodiester phosphodiesterase</fullName>
    </submittedName>
</protein>
<dbReference type="GO" id="GO:0008081">
    <property type="term" value="F:phosphoric diester hydrolase activity"/>
    <property type="evidence" value="ECO:0007669"/>
    <property type="project" value="InterPro"/>
</dbReference>
<gene>
    <name evidence="2" type="ORF">BKP37_01385</name>
</gene>
<dbReference type="AlphaFoldDB" id="A0A1S2M122"/>
<dbReference type="InterPro" id="IPR030395">
    <property type="entry name" value="GP_PDE_dom"/>
</dbReference>
<proteinExistence type="predicted"/>
<reference evidence="2 3" key="1">
    <citation type="submission" date="2016-10" db="EMBL/GenBank/DDBJ databases">
        <title>Draft genome sequences of four alkaliphilic bacteria belonging to the Anaerobacillus genus.</title>
        <authorList>
            <person name="Bassil N.M."/>
            <person name="Lloyd J.R."/>
        </authorList>
    </citation>
    <scope>NUCLEOTIDE SEQUENCE [LARGE SCALE GENOMIC DNA]</scope>
    <source>
        <strain evidence="2 3">DSM 18345</strain>
    </source>
</reference>
<sequence length="275" mass="31009">MNLIKVLSLCFILLASLFSLKTKMAIVSNSANHYVTIAHRGGAGYAPENTMAAFNKAVEMKCDYLELDIQMSKEGEFVVIHDPTINRTTNVNTRKSIYVSDLTVAQLKQLDAGSYFGAEFYGERIPTLKEVLDEFSGKIGIIIEVKAPELYPGIEEKLAAILIGNELDKSNNSNIIIQSFNFQFVKKIRELLPEMTTAVIISKRRYLTDDYLKDFSAYADYVNTSRRLVTKQLVEKVHSHHMKMMSWTVRSKDQISPLMKAGVDGIITDYPDYVG</sequence>
<organism evidence="2 3">
    <name type="scientific">Anaerobacillus alkalilacustris</name>
    <dbReference type="NCBI Taxonomy" id="393763"/>
    <lineage>
        <taxon>Bacteria</taxon>
        <taxon>Bacillati</taxon>
        <taxon>Bacillota</taxon>
        <taxon>Bacilli</taxon>
        <taxon>Bacillales</taxon>
        <taxon>Bacillaceae</taxon>
        <taxon>Anaerobacillus</taxon>
    </lineage>
</organism>
<keyword evidence="3" id="KW-1185">Reference proteome</keyword>
<dbReference type="OrthoDB" id="384721at2"/>
<dbReference type="PROSITE" id="PS51704">
    <property type="entry name" value="GP_PDE"/>
    <property type="match status" value="1"/>
</dbReference>
<dbReference type="PROSITE" id="PS50007">
    <property type="entry name" value="PIPLC_X_DOMAIN"/>
    <property type="match status" value="1"/>
</dbReference>
<dbReference type="Proteomes" id="UP000179524">
    <property type="component" value="Unassembled WGS sequence"/>
</dbReference>
<dbReference type="PANTHER" id="PTHR46211">
    <property type="entry name" value="GLYCEROPHOSPHORYL DIESTER PHOSPHODIESTERASE"/>
    <property type="match status" value="1"/>
</dbReference>
<evidence type="ECO:0000313" key="3">
    <source>
        <dbReference type="Proteomes" id="UP000179524"/>
    </source>
</evidence>
<dbReference type="Pfam" id="PF03009">
    <property type="entry name" value="GDPD"/>
    <property type="match status" value="1"/>
</dbReference>
<dbReference type="SUPFAM" id="SSF51695">
    <property type="entry name" value="PLC-like phosphodiesterases"/>
    <property type="match status" value="1"/>
</dbReference>
<evidence type="ECO:0000313" key="2">
    <source>
        <dbReference type="EMBL" id="OIJ17657.1"/>
    </source>
</evidence>
<dbReference type="EMBL" id="MLQR01000001">
    <property type="protein sequence ID" value="OIJ17657.1"/>
    <property type="molecule type" value="Genomic_DNA"/>
</dbReference>
<comment type="caution">
    <text evidence="2">The sequence shown here is derived from an EMBL/GenBank/DDBJ whole genome shotgun (WGS) entry which is preliminary data.</text>
</comment>
<feature type="domain" description="GP-PDE" evidence="1">
    <location>
        <begin position="34"/>
        <end position="275"/>
    </location>
</feature>
<dbReference type="Gene3D" id="3.20.20.190">
    <property type="entry name" value="Phosphatidylinositol (PI) phosphodiesterase"/>
    <property type="match status" value="1"/>
</dbReference>
<accession>A0A1S2M122</accession>
<dbReference type="GO" id="GO:0006629">
    <property type="term" value="P:lipid metabolic process"/>
    <property type="evidence" value="ECO:0007669"/>
    <property type="project" value="InterPro"/>
</dbReference>
<evidence type="ECO:0000259" key="1">
    <source>
        <dbReference type="PROSITE" id="PS51704"/>
    </source>
</evidence>
<dbReference type="InterPro" id="IPR017946">
    <property type="entry name" value="PLC-like_Pdiesterase_TIM-brl"/>
</dbReference>
<name>A0A1S2M122_9BACI</name>
<dbReference type="PANTHER" id="PTHR46211:SF1">
    <property type="entry name" value="GLYCEROPHOSPHODIESTER PHOSPHODIESTERASE, CYTOPLASMIC"/>
    <property type="match status" value="1"/>
</dbReference>